<evidence type="ECO:0008006" key="4">
    <source>
        <dbReference type="Google" id="ProtNLM"/>
    </source>
</evidence>
<dbReference type="EMBL" id="QKSB01000003">
    <property type="protein sequence ID" value="PZE17589.1"/>
    <property type="molecule type" value="Genomic_DNA"/>
</dbReference>
<evidence type="ECO:0000313" key="2">
    <source>
        <dbReference type="EMBL" id="PZE17589.1"/>
    </source>
</evidence>
<protein>
    <recommendedName>
        <fullName evidence="4">TonB-dependent receptor-like beta-barrel domain-containing protein</fullName>
    </recommendedName>
</protein>
<organism evidence="2 3">
    <name type="scientific">Putridiphycobacter roseus</name>
    <dbReference type="NCBI Taxonomy" id="2219161"/>
    <lineage>
        <taxon>Bacteria</taxon>
        <taxon>Pseudomonadati</taxon>
        <taxon>Bacteroidota</taxon>
        <taxon>Flavobacteriia</taxon>
        <taxon>Flavobacteriales</taxon>
        <taxon>Crocinitomicaceae</taxon>
        <taxon>Putridiphycobacter</taxon>
    </lineage>
</organism>
<feature type="chain" id="PRO_5015921420" description="TonB-dependent receptor-like beta-barrel domain-containing protein" evidence="1">
    <location>
        <begin position="20"/>
        <end position="600"/>
    </location>
</feature>
<dbReference type="AlphaFoldDB" id="A0A2W1MZE1"/>
<dbReference type="Proteomes" id="UP000249248">
    <property type="component" value="Unassembled WGS sequence"/>
</dbReference>
<comment type="caution">
    <text evidence="2">The sequence shown here is derived from an EMBL/GenBank/DDBJ whole genome shotgun (WGS) entry which is preliminary data.</text>
</comment>
<keyword evidence="3" id="KW-1185">Reference proteome</keyword>
<keyword evidence="1" id="KW-0732">Signal</keyword>
<gene>
    <name evidence="2" type="ORF">DNU06_07100</name>
</gene>
<dbReference type="RefSeq" id="WP_111062549.1">
    <property type="nucleotide sequence ID" value="NZ_JBHUCU010000027.1"/>
</dbReference>
<feature type="signal peptide" evidence="1">
    <location>
        <begin position="1"/>
        <end position="19"/>
    </location>
</feature>
<sequence>MKKKCFLLFFLYSQIGLFAQDKFTTLNFEELKNYDEIDGFFNDSLIKDYAVFFTGENHAYADVNAETEFKMLVYLHEKHKVNHFLFEQGPAIGYIINKITLENNLDFGFYLKDRFYEAYFKLVKNITKYNESQPDSLKIITHGIDVERFPAYAIFALNQIVDSISTVGETGRIYESIKALGTSEFKDGMPDDIYNSGGTRFNLNGNVIDAWSTFNTIIYDVNRLTDSLKIELGEEYPIFKDIIESLEEGHQWYHEERNGDLTGPITRERFMIGQFDKLTKRYDQPKFYGQFGRCHLHSNKKAKRCYSYDMASIAKRIGELQDGFYKDKVLTIPMLYKSYNSYDKSMIESLGLDYRFDLKNKMYLIDIDYLKGNNPLVGFSNTIQYVFVNTYNPSGFEEEYDFNVHLEEVHVGAAVGVRYLNKLNGLNFELVNAGVGTFATSNTIYSIGLNYYDLNATGMHLSYDFMPAISNGDRFTLSAKSFTFGNSYPMGNEFFLFTAGLKYTYGMYYLLETTSNLSPNLIQSDAQNVTVYKNDVFLLDPNVEIRFTLPLISINARAGYSFDVSGKYWKLDGKMRDFTKTSFTSPYFMIGASLNFKSKY</sequence>
<reference evidence="2 3" key="1">
    <citation type="submission" date="2018-06" db="EMBL/GenBank/DDBJ databases">
        <title>The draft genome sequence of Crocinitomix sp. SM1701.</title>
        <authorList>
            <person name="Zhang X."/>
        </authorList>
    </citation>
    <scope>NUCLEOTIDE SEQUENCE [LARGE SCALE GENOMIC DNA]</scope>
    <source>
        <strain evidence="2 3">SM1701</strain>
    </source>
</reference>
<dbReference type="OrthoDB" id="1466424at2"/>
<accession>A0A2W1MZE1</accession>
<evidence type="ECO:0000256" key="1">
    <source>
        <dbReference type="SAM" id="SignalP"/>
    </source>
</evidence>
<dbReference type="SUPFAM" id="SSF159501">
    <property type="entry name" value="EreA/ChaN-like"/>
    <property type="match status" value="1"/>
</dbReference>
<proteinExistence type="predicted"/>
<name>A0A2W1MZE1_9FLAO</name>
<evidence type="ECO:0000313" key="3">
    <source>
        <dbReference type="Proteomes" id="UP000249248"/>
    </source>
</evidence>